<dbReference type="GO" id="GO:0006508">
    <property type="term" value="P:proteolysis"/>
    <property type="evidence" value="ECO:0007669"/>
    <property type="project" value="UniProtKB-KW"/>
</dbReference>
<reference evidence="2" key="1">
    <citation type="journal article" date="2014" name="PLoS ONE">
        <title>Transcriptome-Based Identification of ABC Transporters in the Western Tarnished Plant Bug Lygus hesperus.</title>
        <authorList>
            <person name="Hull J.J."/>
            <person name="Chaney K."/>
            <person name="Geib S.M."/>
            <person name="Fabrick J.A."/>
            <person name="Brent C.S."/>
            <person name="Walsh D."/>
            <person name="Lavine L.C."/>
        </authorList>
    </citation>
    <scope>NUCLEOTIDE SEQUENCE</scope>
</reference>
<feature type="region of interest" description="Disordered" evidence="1">
    <location>
        <begin position="551"/>
        <end position="585"/>
    </location>
</feature>
<feature type="compositionally biased region" description="Acidic residues" evidence="1">
    <location>
        <begin position="293"/>
        <end position="302"/>
    </location>
</feature>
<reference evidence="2" key="2">
    <citation type="submission" date="2014-07" db="EMBL/GenBank/DDBJ databases">
        <authorList>
            <person name="Hull J."/>
        </authorList>
    </citation>
    <scope>NUCLEOTIDE SEQUENCE</scope>
</reference>
<sequence length="784" mass="88133">MAIADAEPKKGEVDVTSTGSSSGSKEMKKPRGPIKYSSLKDFSFSVSDVWDDRNICTFIECCHANFEDLKTHNGSEENKVWEKIAKSGLERSGSVNCFNVNYCLELAKCLKSFVSKNEKKMMDNEIFKKLYDNVVDLLPYFAPVSTSRHRSRSKSVENSKSEKIELQPDIQGDHLTIRPFMNSTDTTLAVRKITNILKQYKIDEFVKTSSRNAIWKEVTASIEKDFGILTNPRIFLEGYKRSVVSFVRSRSDPKERAKLFLEQVDDLIPYFDYIAPRSMKKSEFLSHLKPAETDETPVEELTVENVDSKKRKDVEEENYENPSSPKSKRRLNSGGESVADSGDIPLTTNTTIPLRTYLKKRSISESDSRAKKSRFDEDSDASCSGDVSGSATRDYLLDDWNTSSNDDVIEQPPEKEPEPAPIETEPPPVETPIPKKRGRKPRNATASTSVPKSDPPAKKVMPLRQVNRPKKDAQVDVPLEEGPKEDSAESSPPVSSSKDLVPAVRVLPNPLRKDDPPEEKGPGGSTKLNTIDKKKDASLFLIPSETIRVDHRESEDSEIEDVPLMGTNIRVHTTRGKVEQSKSHSIKGNMNPVVLLSKISPENYLPSPSSSARTKPIPKSIQTRGKRTEPAVATPTTVTTVERRRPGRPPKNPKQPAHRTRAVPARRETTPVVATSSVEIVRQPVGTTLQPLDRSYIVRELETRPSTLQSRHLMPMSPPSSSLSENFVSRSDVAPPEWFERFVMETRRHEMWKVHQLMKMQQELLDSECKKRGVLEKILSALRS</sequence>
<feature type="region of interest" description="Disordered" evidence="1">
    <location>
        <begin position="362"/>
        <end position="535"/>
    </location>
</feature>
<feature type="compositionally biased region" description="Low complexity" evidence="1">
    <location>
        <begin position="630"/>
        <end position="640"/>
    </location>
</feature>
<accession>A0A0A9YUL0</accession>
<evidence type="ECO:0000256" key="1">
    <source>
        <dbReference type="SAM" id="MobiDB-lite"/>
    </source>
</evidence>
<protein>
    <submittedName>
        <fullName evidence="2">Immunoglobulin A1 protease autotransporter</fullName>
    </submittedName>
</protein>
<keyword evidence="2" id="KW-0645">Protease</keyword>
<feature type="region of interest" description="Disordered" evidence="1">
    <location>
        <begin position="604"/>
        <end position="671"/>
    </location>
</feature>
<feature type="compositionally biased region" description="Basic and acidic residues" evidence="1">
    <location>
        <begin position="1"/>
        <end position="13"/>
    </location>
</feature>
<keyword evidence="2" id="KW-0378">Hydrolase</keyword>
<evidence type="ECO:0000313" key="3">
    <source>
        <dbReference type="EMBL" id="JAG33256.1"/>
    </source>
</evidence>
<dbReference type="GO" id="GO:0008233">
    <property type="term" value="F:peptidase activity"/>
    <property type="evidence" value="ECO:0007669"/>
    <property type="project" value="UniProtKB-KW"/>
</dbReference>
<feature type="region of interest" description="Disordered" evidence="1">
    <location>
        <begin position="291"/>
        <end position="349"/>
    </location>
</feature>
<feature type="compositionally biased region" description="Basic and acidic residues" evidence="1">
    <location>
        <begin position="511"/>
        <end position="521"/>
    </location>
</feature>
<feature type="compositionally biased region" description="Polar residues" evidence="1">
    <location>
        <begin position="381"/>
        <end position="391"/>
    </location>
</feature>
<gene>
    <name evidence="2" type="primary">iga_4</name>
    <name evidence="3" type="synonym">iga_3</name>
    <name evidence="2" type="ORF">CM83_41223</name>
    <name evidence="3" type="ORF">CM83_41225</name>
</gene>
<feature type="compositionally biased region" description="Basic and acidic residues" evidence="1">
    <location>
        <begin position="362"/>
        <end position="376"/>
    </location>
</feature>
<name>A0A0A9YUL0_LYGHE</name>
<organism evidence="2">
    <name type="scientific">Lygus hesperus</name>
    <name type="common">Western plant bug</name>
    <dbReference type="NCBI Taxonomy" id="30085"/>
    <lineage>
        <taxon>Eukaryota</taxon>
        <taxon>Metazoa</taxon>
        <taxon>Ecdysozoa</taxon>
        <taxon>Arthropoda</taxon>
        <taxon>Hexapoda</taxon>
        <taxon>Insecta</taxon>
        <taxon>Pterygota</taxon>
        <taxon>Neoptera</taxon>
        <taxon>Paraneoptera</taxon>
        <taxon>Hemiptera</taxon>
        <taxon>Heteroptera</taxon>
        <taxon>Panheteroptera</taxon>
        <taxon>Cimicomorpha</taxon>
        <taxon>Miridae</taxon>
        <taxon>Mirini</taxon>
        <taxon>Lygus</taxon>
    </lineage>
</organism>
<dbReference type="EMBL" id="GBHO01010348">
    <property type="protein sequence ID" value="JAG33256.1"/>
    <property type="molecule type" value="Transcribed_RNA"/>
</dbReference>
<dbReference type="AlphaFoldDB" id="A0A0A9YUL0"/>
<feature type="region of interest" description="Disordered" evidence="1">
    <location>
        <begin position="1"/>
        <end position="31"/>
    </location>
</feature>
<evidence type="ECO:0000313" key="2">
    <source>
        <dbReference type="EMBL" id="JAG33255.1"/>
    </source>
</evidence>
<dbReference type="EMBL" id="GBHO01010349">
    <property type="protein sequence ID" value="JAG33255.1"/>
    <property type="molecule type" value="Transcribed_RNA"/>
</dbReference>
<proteinExistence type="predicted"/>